<evidence type="ECO:0000313" key="2">
    <source>
        <dbReference type="Proteomes" id="UP000887116"/>
    </source>
</evidence>
<organism evidence="1 2">
    <name type="scientific">Trichonephila clavata</name>
    <name type="common">Joro spider</name>
    <name type="synonym">Nephila clavata</name>
    <dbReference type="NCBI Taxonomy" id="2740835"/>
    <lineage>
        <taxon>Eukaryota</taxon>
        <taxon>Metazoa</taxon>
        <taxon>Ecdysozoa</taxon>
        <taxon>Arthropoda</taxon>
        <taxon>Chelicerata</taxon>
        <taxon>Arachnida</taxon>
        <taxon>Araneae</taxon>
        <taxon>Araneomorphae</taxon>
        <taxon>Entelegynae</taxon>
        <taxon>Araneoidea</taxon>
        <taxon>Nephilidae</taxon>
        <taxon>Trichonephila</taxon>
    </lineage>
</organism>
<name>A0A8X6IRE0_TRICU</name>
<keyword evidence="2" id="KW-1185">Reference proteome</keyword>
<evidence type="ECO:0000313" key="1">
    <source>
        <dbReference type="EMBL" id="GFR09675.1"/>
    </source>
</evidence>
<dbReference type="Proteomes" id="UP000887116">
    <property type="component" value="Unassembled WGS sequence"/>
</dbReference>
<protein>
    <submittedName>
        <fullName evidence="1">Uncharacterized protein</fullName>
    </submittedName>
</protein>
<proteinExistence type="predicted"/>
<comment type="caution">
    <text evidence="1">The sequence shown here is derived from an EMBL/GenBank/DDBJ whole genome shotgun (WGS) entry which is preliminary data.</text>
</comment>
<accession>A0A8X6IRE0</accession>
<gene>
    <name evidence="1" type="ORF">TNCT_83441</name>
</gene>
<dbReference type="AlphaFoldDB" id="A0A8X6IRE0"/>
<reference evidence="1" key="1">
    <citation type="submission" date="2020-07" db="EMBL/GenBank/DDBJ databases">
        <title>Multicomponent nature underlies the extraordinary mechanical properties of spider dragline silk.</title>
        <authorList>
            <person name="Kono N."/>
            <person name="Nakamura H."/>
            <person name="Mori M."/>
            <person name="Yoshida Y."/>
            <person name="Ohtoshi R."/>
            <person name="Malay A.D."/>
            <person name="Moran D.A.P."/>
            <person name="Tomita M."/>
            <person name="Numata K."/>
            <person name="Arakawa K."/>
        </authorList>
    </citation>
    <scope>NUCLEOTIDE SEQUENCE</scope>
</reference>
<sequence length="111" mass="12412">MTLRNKKCVRIKMKADMAAGIVKIECLQMLSTFEQCSTIINVLVKTKARQACPGLNLERQRLAQSSTRAKAIHANATHKTFCNIRLRRCAAHLCHLTHMFAVTVSPSSMVD</sequence>
<dbReference type="EMBL" id="BMAO01026432">
    <property type="protein sequence ID" value="GFR09675.1"/>
    <property type="molecule type" value="Genomic_DNA"/>
</dbReference>